<dbReference type="EMBL" id="SEWG01000002">
    <property type="protein sequence ID" value="RYU91393.1"/>
    <property type="molecule type" value="Genomic_DNA"/>
</dbReference>
<evidence type="ECO:0000313" key="4">
    <source>
        <dbReference type="Proteomes" id="UP000293331"/>
    </source>
</evidence>
<protein>
    <submittedName>
        <fullName evidence="3">DUF5011 domain-containing protein</fullName>
    </submittedName>
</protein>
<comment type="caution">
    <text evidence="3">The sequence shown here is derived from an EMBL/GenBank/DDBJ whole genome shotgun (WGS) entry which is preliminary data.</text>
</comment>
<gene>
    <name evidence="3" type="ORF">EWM62_05480</name>
</gene>
<accession>A0A4Q5LPS5</accession>
<evidence type="ECO:0000313" key="3">
    <source>
        <dbReference type="EMBL" id="RYU91393.1"/>
    </source>
</evidence>
<dbReference type="RefSeq" id="WP_129875652.1">
    <property type="nucleotide sequence ID" value="NZ_SEWG01000002.1"/>
</dbReference>
<feature type="region of interest" description="Disordered" evidence="1">
    <location>
        <begin position="172"/>
        <end position="192"/>
    </location>
</feature>
<evidence type="ECO:0000259" key="2">
    <source>
        <dbReference type="Pfam" id="PF16403"/>
    </source>
</evidence>
<feature type="domain" description="Pesticidal crystal protein Cry22Aa Ig-like" evidence="2">
    <location>
        <begin position="43"/>
        <end position="110"/>
    </location>
</feature>
<evidence type="ECO:0000256" key="1">
    <source>
        <dbReference type="SAM" id="MobiDB-lite"/>
    </source>
</evidence>
<organism evidence="3 4">
    <name type="scientific">Mucilaginibacter terrigena</name>
    <dbReference type="NCBI Taxonomy" id="2492395"/>
    <lineage>
        <taxon>Bacteria</taxon>
        <taxon>Pseudomonadati</taxon>
        <taxon>Bacteroidota</taxon>
        <taxon>Sphingobacteriia</taxon>
        <taxon>Sphingobacteriales</taxon>
        <taxon>Sphingobacteriaceae</taxon>
        <taxon>Mucilaginibacter</taxon>
    </lineage>
</organism>
<dbReference type="InterPro" id="IPR032179">
    <property type="entry name" value="Cry22Aa_Ig-like"/>
</dbReference>
<keyword evidence="4" id="KW-1185">Reference proteome</keyword>
<sequence length="220" mass="23130">MKKYISYIALILAGVILVSCHKDKFDYKPGYVGRSKITTYPIITVKGSDYVLVTKGGTYNDPGATAKAGAEDVEVKSSTINVNVAGVYTQTYTATNVDGFSATATRHVVVYDTDAGAAAHDYSGNYARNTNGSVVEVTKIAPGVYSVFNPGGAPGTDLTVIAFNDTGTDFYIPQQNASDGSPTSSSQETSVPAPGGKLAGFNWVIINPTYGPALRIFSKI</sequence>
<reference evidence="3 4" key="1">
    <citation type="submission" date="2019-02" db="EMBL/GenBank/DDBJ databases">
        <title>Bacterial novel species Mucilaginibacter sp. 17JY9-4 isolated from soil.</title>
        <authorList>
            <person name="Jung H.-Y."/>
        </authorList>
    </citation>
    <scope>NUCLEOTIDE SEQUENCE [LARGE SCALE GENOMIC DNA]</scope>
    <source>
        <strain evidence="3 4">17JY9-4</strain>
    </source>
</reference>
<dbReference type="InterPro" id="IPR013783">
    <property type="entry name" value="Ig-like_fold"/>
</dbReference>
<dbReference type="Proteomes" id="UP000293331">
    <property type="component" value="Unassembled WGS sequence"/>
</dbReference>
<dbReference type="PROSITE" id="PS51257">
    <property type="entry name" value="PROKAR_LIPOPROTEIN"/>
    <property type="match status" value="1"/>
</dbReference>
<dbReference type="OrthoDB" id="1423116at2"/>
<dbReference type="AlphaFoldDB" id="A0A4Q5LPS5"/>
<name>A0A4Q5LPS5_9SPHI</name>
<dbReference type="Pfam" id="PF16403">
    <property type="entry name" value="Bact_surface_Ig-like"/>
    <property type="match status" value="1"/>
</dbReference>
<proteinExistence type="predicted"/>
<feature type="compositionally biased region" description="Polar residues" evidence="1">
    <location>
        <begin position="173"/>
        <end position="190"/>
    </location>
</feature>
<dbReference type="Gene3D" id="2.60.40.10">
    <property type="entry name" value="Immunoglobulins"/>
    <property type="match status" value="1"/>
</dbReference>